<dbReference type="GO" id="GO:0008413">
    <property type="term" value="F:8-oxo-7,8-dihydroguanosine triphosphate pyrophosphatase activity"/>
    <property type="evidence" value="ECO:0007669"/>
    <property type="project" value="TreeGrafter"/>
</dbReference>
<evidence type="ECO:0000256" key="6">
    <source>
        <dbReference type="ARBA" id="ARBA00022763"/>
    </source>
</evidence>
<evidence type="ECO:0000256" key="1">
    <source>
        <dbReference type="ARBA" id="ARBA00001946"/>
    </source>
</evidence>
<evidence type="ECO:0000256" key="12">
    <source>
        <dbReference type="ARBA" id="ARBA00038905"/>
    </source>
</evidence>
<dbReference type="InterPro" id="IPR020084">
    <property type="entry name" value="NUDIX_hydrolase_CS"/>
</dbReference>
<evidence type="ECO:0000256" key="8">
    <source>
        <dbReference type="ARBA" id="ARBA00022842"/>
    </source>
</evidence>
<evidence type="ECO:0000256" key="2">
    <source>
        <dbReference type="ARBA" id="ARBA00005582"/>
    </source>
</evidence>
<dbReference type="GO" id="GO:0006260">
    <property type="term" value="P:DNA replication"/>
    <property type="evidence" value="ECO:0007669"/>
    <property type="project" value="UniProtKB-KW"/>
</dbReference>
<comment type="caution">
    <text evidence="19">The sequence shown here is derived from an EMBL/GenBank/DDBJ whole genome shotgun (WGS) entry which is preliminary data.</text>
</comment>
<dbReference type="PRINTS" id="PR00502">
    <property type="entry name" value="NUDIXFAMILY"/>
</dbReference>
<feature type="domain" description="Nudix hydrolase" evidence="18">
    <location>
        <begin position="6"/>
        <end position="133"/>
    </location>
</feature>
<dbReference type="InterPro" id="IPR020476">
    <property type="entry name" value="Nudix_hydrolase"/>
</dbReference>
<dbReference type="EMBL" id="SOCA01000001">
    <property type="protein sequence ID" value="TDU81091.1"/>
    <property type="molecule type" value="Genomic_DNA"/>
</dbReference>
<dbReference type="InterPro" id="IPR047127">
    <property type="entry name" value="MutT-like"/>
</dbReference>
<reference evidence="19 20" key="1">
    <citation type="submission" date="2019-03" db="EMBL/GenBank/DDBJ databases">
        <title>Genomic Encyclopedia of Archaeal and Bacterial Type Strains, Phase II (KMG-II): from individual species to whole genera.</title>
        <authorList>
            <person name="Goeker M."/>
        </authorList>
    </citation>
    <scope>NUCLEOTIDE SEQUENCE [LARGE SCALE GENOMIC DNA]</scope>
    <source>
        <strain evidence="19 20">ATCC 25309</strain>
    </source>
</reference>
<dbReference type="CDD" id="cd03425">
    <property type="entry name" value="NUDIX_MutT_NudA_like"/>
    <property type="match status" value="1"/>
</dbReference>
<evidence type="ECO:0000256" key="4">
    <source>
        <dbReference type="ARBA" id="ARBA00022705"/>
    </source>
</evidence>
<protein>
    <recommendedName>
        <fullName evidence="13">8-oxo-dGTP diphosphatase</fullName>
        <ecNumber evidence="12">3.6.1.55</ecNumber>
    </recommendedName>
    <alternativeName>
        <fullName evidence="16">7,8-dihydro-8-oxoguanine-triphosphatase</fullName>
    </alternativeName>
    <alternativeName>
        <fullName evidence="15">Mutator protein MutT</fullName>
    </alternativeName>
    <alternativeName>
        <fullName evidence="14">dGTP pyrophosphohydrolase</fullName>
    </alternativeName>
</protein>
<dbReference type="GO" id="GO:0044716">
    <property type="term" value="F:8-oxo-GDP phosphatase activity"/>
    <property type="evidence" value="ECO:0007669"/>
    <property type="project" value="TreeGrafter"/>
</dbReference>
<evidence type="ECO:0000313" key="19">
    <source>
        <dbReference type="EMBL" id="TDU81091.1"/>
    </source>
</evidence>
<evidence type="ECO:0000256" key="3">
    <source>
        <dbReference type="ARBA" id="ARBA00022457"/>
    </source>
</evidence>
<evidence type="ECO:0000256" key="14">
    <source>
        <dbReference type="ARBA" id="ARBA00041592"/>
    </source>
</evidence>
<keyword evidence="5" id="KW-0479">Metal-binding</keyword>
<comment type="similarity">
    <text evidence="2 17">Belongs to the Nudix hydrolase family.</text>
</comment>
<keyword evidence="20" id="KW-1185">Reference proteome</keyword>
<proteinExistence type="inferred from homology"/>
<evidence type="ECO:0000256" key="15">
    <source>
        <dbReference type="ARBA" id="ARBA00041979"/>
    </source>
</evidence>
<dbReference type="InterPro" id="IPR000086">
    <property type="entry name" value="NUDIX_hydrolase_dom"/>
</dbReference>
<dbReference type="GO" id="GO:0035539">
    <property type="term" value="F:8-oxo-7,8-dihydrodeoxyguanosine triphosphate pyrophosphatase activity"/>
    <property type="evidence" value="ECO:0007669"/>
    <property type="project" value="UniProtKB-EC"/>
</dbReference>
<sequence>MSSSLPPVDVVCAVIRRGDLILLAKRPPGKRLAGMWEFPGGKVDPGETPDQALHREIMEELGCELTILQAGPAALHEYEWGSIRLFPFLCELKSESSEPCPHEHSELIWVFQKKLSRPDMAPADEPVIRWVATLA</sequence>
<evidence type="ECO:0000256" key="16">
    <source>
        <dbReference type="ARBA" id="ARBA00042798"/>
    </source>
</evidence>
<gene>
    <name evidence="19" type="ORF">EI77_00393</name>
</gene>
<evidence type="ECO:0000259" key="18">
    <source>
        <dbReference type="PROSITE" id="PS51462"/>
    </source>
</evidence>
<keyword evidence="6" id="KW-0227">DNA damage</keyword>
<dbReference type="Proteomes" id="UP000295662">
    <property type="component" value="Unassembled WGS sequence"/>
</dbReference>
<comment type="catalytic activity">
    <reaction evidence="11">
        <text>8-oxo-GTP + H2O = 8-oxo-GMP + diphosphate + H(+)</text>
        <dbReference type="Rhea" id="RHEA:67616"/>
        <dbReference type="ChEBI" id="CHEBI:15377"/>
        <dbReference type="ChEBI" id="CHEBI:15378"/>
        <dbReference type="ChEBI" id="CHEBI:33019"/>
        <dbReference type="ChEBI" id="CHEBI:143553"/>
        <dbReference type="ChEBI" id="CHEBI:145694"/>
    </reaction>
</comment>
<dbReference type="PROSITE" id="PS51462">
    <property type="entry name" value="NUDIX"/>
    <property type="match status" value="1"/>
</dbReference>
<keyword evidence="7 17" id="KW-0378">Hydrolase</keyword>
<comment type="catalytic activity">
    <reaction evidence="10">
        <text>8-oxo-dGTP + H2O = 8-oxo-dGMP + diphosphate + H(+)</text>
        <dbReference type="Rhea" id="RHEA:31575"/>
        <dbReference type="ChEBI" id="CHEBI:15377"/>
        <dbReference type="ChEBI" id="CHEBI:15378"/>
        <dbReference type="ChEBI" id="CHEBI:33019"/>
        <dbReference type="ChEBI" id="CHEBI:63224"/>
        <dbReference type="ChEBI" id="CHEBI:77896"/>
        <dbReference type="EC" id="3.6.1.55"/>
    </reaction>
</comment>
<dbReference type="EC" id="3.6.1.55" evidence="12"/>
<dbReference type="GO" id="GO:0006281">
    <property type="term" value="P:DNA repair"/>
    <property type="evidence" value="ECO:0007669"/>
    <property type="project" value="UniProtKB-KW"/>
</dbReference>
<organism evidence="19 20">
    <name type="scientific">Prosthecobacter fusiformis</name>
    <dbReference type="NCBI Taxonomy" id="48464"/>
    <lineage>
        <taxon>Bacteria</taxon>
        <taxon>Pseudomonadati</taxon>
        <taxon>Verrucomicrobiota</taxon>
        <taxon>Verrucomicrobiia</taxon>
        <taxon>Verrucomicrobiales</taxon>
        <taxon>Verrucomicrobiaceae</taxon>
        <taxon>Prosthecobacter</taxon>
    </lineage>
</organism>
<dbReference type="PANTHER" id="PTHR47707">
    <property type="entry name" value="8-OXO-DGTP DIPHOSPHATASE"/>
    <property type="match status" value="1"/>
</dbReference>
<evidence type="ECO:0000256" key="5">
    <source>
        <dbReference type="ARBA" id="ARBA00022723"/>
    </source>
</evidence>
<dbReference type="SUPFAM" id="SSF55811">
    <property type="entry name" value="Nudix"/>
    <property type="match status" value="1"/>
</dbReference>
<accession>A0A4R7SQ02</accession>
<dbReference type="Gene3D" id="3.90.79.10">
    <property type="entry name" value="Nucleoside Triphosphate Pyrophosphohydrolase"/>
    <property type="match status" value="1"/>
</dbReference>
<evidence type="ECO:0000256" key="17">
    <source>
        <dbReference type="RuleBase" id="RU003476"/>
    </source>
</evidence>
<evidence type="ECO:0000256" key="10">
    <source>
        <dbReference type="ARBA" id="ARBA00035861"/>
    </source>
</evidence>
<dbReference type="GO" id="GO:0044715">
    <property type="term" value="F:8-oxo-dGDP phosphatase activity"/>
    <property type="evidence" value="ECO:0007669"/>
    <property type="project" value="TreeGrafter"/>
</dbReference>
<evidence type="ECO:0000256" key="11">
    <source>
        <dbReference type="ARBA" id="ARBA00036904"/>
    </source>
</evidence>
<evidence type="ECO:0000313" key="20">
    <source>
        <dbReference type="Proteomes" id="UP000295662"/>
    </source>
</evidence>
<evidence type="ECO:0000256" key="13">
    <source>
        <dbReference type="ARBA" id="ARBA00040794"/>
    </source>
</evidence>
<dbReference type="PANTHER" id="PTHR47707:SF1">
    <property type="entry name" value="NUDIX HYDROLASE FAMILY PROTEIN"/>
    <property type="match status" value="1"/>
</dbReference>
<keyword evidence="9" id="KW-0234">DNA repair</keyword>
<dbReference type="RefSeq" id="WP_133793074.1">
    <property type="nucleotide sequence ID" value="NZ_SOCA01000001.1"/>
</dbReference>
<keyword evidence="4" id="KW-0235">DNA replication</keyword>
<dbReference type="Pfam" id="PF00293">
    <property type="entry name" value="NUDIX"/>
    <property type="match status" value="1"/>
</dbReference>
<dbReference type="PROSITE" id="PS00893">
    <property type="entry name" value="NUDIX_BOX"/>
    <property type="match status" value="1"/>
</dbReference>
<comment type="cofactor">
    <cofactor evidence="1">
        <name>Mg(2+)</name>
        <dbReference type="ChEBI" id="CHEBI:18420"/>
    </cofactor>
</comment>
<dbReference type="AlphaFoldDB" id="A0A4R7SQ02"/>
<keyword evidence="8" id="KW-0460">Magnesium</keyword>
<evidence type="ECO:0000256" key="7">
    <source>
        <dbReference type="ARBA" id="ARBA00022801"/>
    </source>
</evidence>
<dbReference type="GO" id="GO:0046872">
    <property type="term" value="F:metal ion binding"/>
    <property type="evidence" value="ECO:0007669"/>
    <property type="project" value="UniProtKB-KW"/>
</dbReference>
<dbReference type="InterPro" id="IPR015797">
    <property type="entry name" value="NUDIX_hydrolase-like_dom_sf"/>
</dbReference>
<name>A0A4R7SQ02_9BACT</name>
<evidence type="ECO:0000256" key="9">
    <source>
        <dbReference type="ARBA" id="ARBA00023204"/>
    </source>
</evidence>
<keyword evidence="3" id="KW-0515">Mutator protein</keyword>
<dbReference type="OrthoDB" id="9810648at2"/>